<comment type="subcellular location">
    <subcellularLocation>
        <location evidence="12">Cytoplasm</location>
    </subcellularLocation>
</comment>
<protein>
    <recommendedName>
        <fullName evidence="4 12">Homoserine kinase</fullName>
        <shortName evidence="12">HK</shortName>
        <shortName evidence="12">HSK</shortName>
        <ecNumber evidence="3 12">2.7.1.39</ecNumber>
    </recommendedName>
</protein>
<comment type="function">
    <text evidence="12">Catalyzes the ATP-dependent phosphorylation of L-homoserine to L-homoserine phosphate.</text>
</comment>
<evidence type="ECO:0000313" key="16">
    <source>
        <dbReference type="Proteomes" id="UP000030661"/>
    </source>
</evidence>
<comment type="pathway">
    <text evidence="1 12">Amino-acid biosynthesis; L-threonine biosynthesis; L-threonine from L-aspartate: step 4/5.</text>
</comment>
<dbReference type="GO" id="GO:0005737">
    <property type="term" value="C:cytoplasm"/>
    <property type="evidence" value="ECO:0007669"/>
    <property type="project" value="UniProtKB-SubCell"/>
</dbReference>
<dbReference type="Pfam" id="PF00288">
    <property type="entry name" value="GHMP_kinases_N"/>
    <property type="match status" value="1"/>
</dbReference>
<gene>
    <name evidence="12" type="primary">thrB</name>
    <name evidence="15" type="ORF">U27_06150</name>
</gene>
<evidence type="ECO:0000259" key="14">
    <source>
        <dbReference type="Pfam" id="PF08544"/>
    </source>
</evidence>
<evidence type="ECO:0000256" key="1">
    <source>
        <dbReference type="ARBA" id="ARBA00005015"/>
    </source>
</evidence>
<comment type="similarity">
    <text evidence="2 12">Belongs to the GHMP kinase family. Homoserine kinase subfamily.</text>
</comment>
<dbReference type="InterPro" id="IPR013750">
    <property type="entry name" value="GHMP_kinase_C_dom"/>
</dbReference>
<dbReference type="NCBIfam" id="NF002288">
    <property type="entry name" value="PRK01212.1-4"/>
    <property type="match status" value="1"/>
</dbReference>
<dbReference type="Pfam" id="PF08544">
    <property type="entry name" value="GHMP_kinases_C"/>
    <property type="match status" value="1"/>
</dbReference>
<proteinExistence type="inferred from homology"/>
<dbReference type="STRING" id="1499967.U27_06150"/>
<evidence type="ECO:0000256" key="10">
    <source>
        <dbReference type="ARBA" id="ARBA00022840"/>
    </source>
</evidence>
<keyword evidence="10 12" id="KW-0067">ATP-binding</keyword>
<dbReference type="Gene3D" id="3.30.70.890">
    <property type="entry name" value="GHMP kinase, C-terminal domain"/>
    <property type="match status" value="1"/>
</dbReference>
<dbReference type="InterPro" id="IPR000870">
    <property type="entry name" value="Homoserine_kinase"/>
</dbReference>
<feature type="domain" description="GHMP kinase N-terminal" evidence="13">
    <location>
        <begin position="75"/>
        <end position="160"/>
    </location>
</feature>
<keyword evidence="12" id="KW-0963">Cytoplasm</keyword>
<dbReference type="EC" id="2.7.1.39" evidence="3 12"/>
<evidence type="ECO:0000256" key="12">
    <source>
        <dbReference type="HAMAP-Rule" id="MF_00384"/>
    </source>
</evidence>
<dbReference type="InterPro" id="IPR006203">
    <property type="entry name" value="GHMP_knse_ATP-bd_CS"/>
</dbReference>
<evidence type="ECO:0000256" key="4">
    <source>
        <dbReference type="ARBA" id="ARBA00017858"/>
    </source>
</evidence>
<dbReference type="GO" id="GO:0009088">
    <property type="term" value="P:threonine biosynthetic process"/>
    <property type="evidence" value="ECO:0007669"/>
    <property type="project" value="UniProtKB-UniRule"/>
</dbReference>
<evidence type="ECO:0000259" key="13">
    <source>
        <dbReference type="Pfam" id="PF00288"/>
    </source>
</evidence>
<dbReference type="EMBL" id="DF820469">
    <property type="protein sequence ID" value="GAK59174.1"/>
    <property type="molecule type" value="Genomic_DNA"/>
</dbReference>
<dbReference type="PRINTS" id="PR00958">
    <property type="entry name" value="HOMSERKINASE"/>
</dbReference>
<evidence type="ECO:0000256" key="7">
    <source>
        <dbReference type="ARBA" id="ARBA00022697"/>
    </source>
</evidence>
<evidence type="ECO:0000256" key="6">
    <source>
        <dbReference type="ARBA" id="ARBA00022679"/>
    </source>
</evidence>
<keyword evidence="6 12" id="KW-0808">Transferase</keyword>
<keyword evidence="8 12" id="KW-0547">Nucleotide-binding</keyword>
<dbReference type="NCBIfam" id="TIGR00191">
    <property type="entry name" value="thrB"/>
    <property type="match status" value="1"/>
</dbReference>
<dbReference type="eggNOG" id="COG0083">
    <property type="taxonomic scope" value="Bacteria"/>
</dbReference>
<reference evidence="15" key="1">
    <citation type="journal article" date="2015" name="PeerJ">
        <title>First genomic representation of candidate bacterial phylum KSB3 points to enhanced environmental sensing as a trigger of wastewater bulking.</title>
        <authorList>
            <person name="Sekiguchi Y."/>
            <person name="Ohashi A."/>
            <person name="Parks D.H."/>
            <person name="Yamauchi T."/>
            <person name="Tyson G.W."/>
            <person name="Hugenholtz P."/>
        </authorList>
    </citation>
    <scope>NUCLEOTIDE SEQUENCE [LARGE SCALE GENOMIC DNA]</scope>
</reference>
<evidence type="ECO:0000256" key="8">
    <source>
        <dbReference type="ARBA" id="ARBA00022741"/>
    </source>
</evidence>
<dbReference type="InterPro" id="IPR036554">
    <property type="entry name" value="GHMP_kinase_C_sf"/>
</dbReference>
<dbReference type="InterPro" id="IPR014721">
    <property type="entry name" value="Ribsml_uS5_D2-typ_fold_subgr"/>
</dbReference>
<evidence type="ECO:0000256" key="2">
    <source>
        <dbReference type="ARBA" id="ARBA00007370"/>
    </source>
</evidence>
<evidence type="ECO:0000256" key="11">
    <source>
        <dbReference type="ARBA" id="ARBA00049375"/>
    </source>
</evidence>
<evidence type="ECO:0000313" key="15">
    <source>
        <dbReference type="EMBL" id="GAK59174.1"/>
    </source>
</evidence>
<sequence>MNEWIKVFAPATVANVGPGFDILGFAVGEPGDVIAARKSQTVGVSLANIHYARKGDVGRLPGGIRNTAVIAAMNVLRTLQQRGFVEKTAGVELALYKNMPLGSGLGSSGASAVAAAWAVNVLFGQPLAKHDPDIILACIQAEASSSGFHADNVAPAMLGGVVLIRSYEPLDIIPLDAPQEMVCVIVLPEYEVSTRKARAVLPEQVALKEVVIPHYANVAGVVAGILKKDLALFGRSIDDRIVEPARAHLIPGFYAVKEAALKSGALGCSISGAGPSVFAITDDLERGREIGQAMAQSFAEHGIAESHIYVSSVNREGVKRIE</sequence>
<dbReference type="PROSITE" id="PS00627">
    <property type="entry name" value="GHMP_KINASES_ATP"/>
    <property type="match status" value="1"/>
</dbReference>
<dbReference type="GO" id="GO:0005524">
    <property type="term" value="F:ATP binding"/>
    <property type="evidence" value="ECO:0007669"/>
    <property type="project" value="UniProtKB-UniRule"/>
</dbReference>
<evidence type="ECO:0000256" key="9">
    <source>
        <dbReference type="ARBA" id="ARBA00022777"/>
    </source>
</evidence>
<name>A0A081C3L9_VECG1</name>
<dbReference type="UniPathway" id="UPA00050">
    <property type="reaction ID" value="UER00064"/>
</dbReference>
<dbReference type="Proteomes" id="UP000030661">
    <property type="component" value="Unassembled WGS sequence"/>
</dbReference>
<keyword evidence="5 12" id="KW-0028">Amino-acid biosynthesis</keyword>
<dbReference type="PANTHER" id="PTHR20861">
    <property type="entry name" value="HOMOSERINE/4-DIPHOSPHOCYTIDYL-2-C-METHYL-D-ERYTHRITOL KINASE"/>
    <property type="match status" value="1"/>
</dbReference>
<dbReference type="SUPFAM" id="SSF54211">
    <property type="entry name" value="Ribosomal protein S5 domain 2-like"/>
    <property type="match status" value="1"/>
</dbReference>
<dbReference type="InterPro" id="IPR020568">
    <property type="entry name" value="Ribosomal_Su5_D2-typ_SF"/>
</dbReference>
<accession>A0A081C3L9</accession>
<dbReference type="HAMAP" id="MF_00384">
    <property type="entry name" value="Homoser_kinase"/>
    <property type="match status" value="1"/>
</dbReference>
<dbReference type="SUPFAM" id="SSF55060">
    <property type="entry name" value="GHMP Kinase, C-terminal domain"/>
    <property type="match status" value="1"/>
</dbReference>
<dbReference type="Gene3D" id="3.30.230.10">
    <property type="match status" value="1"/>
</dbReference>
<organism evidence="15">
    <name type="scientific">Vecturithrix granuli</name>
    <dbReference type="NCBI Taxonomy" id="1499967"/>
    <lineage>
        <taxon>Bacteria</taxon>
        <taxon>Candidatus Moduliflexota</taxon>
        <taxon>Candidatus Vecturitrichia</taxon>
        <taxon>Candidatus Vecturitrichales</taxon>
        <taxon>Candidatus Vecturitrichaceae</taxon>
        <taxon>Candidatus Vecturithrix</taxon>
    </lineage>
</organism>
<dbReference type="HOGENOM" id="CLU_041243_1_0_0"/>
<evidence type="ECO:0000256" key="3">
    <source>
        <dbReference type="ARBA" id="ARBA00012078"/>
    </source>
</evidence>
<keyword evidence="9 12" id="KW-0418">Kinase</keyword>
<dbReference type="InterPro" id="IPR006204">
    <property type="entry name" value="GHMP_kinase_N_dom"/>
</dbReference>
<feature type="binding site" evidence="12">
    <location>
        <begin position="100"/>
        <end position="110"/>
    </location>
    <ligand>
        <name>ATP</name>
        <dbReference type="ChEBI" id="CHEBI:30616"/>
    </ligand>
</feature>
<dbReference type="GO" id="GO:0004413">
    <property type="term" value="F:homoserine kinase activity"/>
    <property type="evidence" value="ECO:0007669"/>
    <property type="project" value="UniProtKB-UniRule"/>
</dbReference>
<keyword evidence="16" id="KW-1185">Reference proteome</keyword>
<dbReference type="PANTHER" id="PTHR20861:SF1">
    <property type="entry name" value="HOMOSERINE KINASE"/>
    <property type="match status" value="1"/>
</dbReference>
<dbReference type="AlphaFoldDB" id="A0A081C3L9"/>
<keyword evidence="7 12" id="KW-0791">Threonine biosynthesis</keyword>
<feature type="domain" description="GHMP kinase C-terminal" evidence="14">
    <location>
        <begin position="223"/>
        <end position="298"/>
    </location>
</feature>
<comment type="catalytic activity">
    <reaction evidence="11 12">
        <text>L-homoserine + ATP = O-phospho-L-homoserine + ADP + H(+)</text>
        <dbReference type="Rhea" id="RHEA:13985"/>
        <dbReference type="ChEBI" id="CHEBI:15378"/>
        <dbReference type="ChEBI" id="CHEBI:30616"/>
        <dbReference type="ChEBI" id="CHEBI:57476"/>
        <dbReference type="ChEBI" id="CHEBI:57590"/>
        <dbReference type="ChEBI" id="CHEBI:456216"/>
        <dbReference type="EC" id="2.7.1.39"/>
    </reaction>
</comment>
<dbReference type="PIRSF" id="PIRSF000676">
    <property type="entry name" value="Homoser_kin"/>
    <property type="match status" value="1"/>
</dbReference>
<evidence type="ECO:0000256" key="5">
    <source>
        <dbReference type="ARBA" id="ARBA00022605"/>
    </source>
</evidence>